<dbReference type="GO" id="GO:0005524">
    <property type="term" value="F:ATP binding"/>
    <property type="evidence" value="ECO:0007669"/>
    <property type="project" value="InterPro"/>
</dbReference>
<dbReference type="InterPro" id="IPR013524">
    <property type="entry name" value="Runt_dom"/>
</dbReference>
<dbReference type="EMBL" id="OV651816">
    <property type="protein sequence ID" value="CAH1109821.1"/>
    <property type="molecule type" value="Genomic_DNA"/>
</dbReference>
<sequence>MHLPSNHNLSKMTDMYTSLQETLQEYHGELVQTGSPAILCSVLPTHWRSNKSLPIAFKVVALDDVVDGTTVTLKAGNDENYCAELRNHTAVMKNQVAKFNDLRFVGRSGRGKSFTLTITISTGPFYQMATYNKAIKVTVDGPREPRTKSSYQYGYGMPGLPGGFNPFFINPGWIDAAYMTYAFPDYLRRTANIPQSGSMHTPLVKGSPLAPNVQPPHDFFIPPPTGHPSPFHSSPNFLTTTVPQFAQEINKLASFEMPLRPVMPSPLDQLSMRISPLSNSQSISPQLPTNAQETKIHSTVDQSSSSECSEDEDIDVVKSAFVPIKSASKLLQEIQHPDSTVQDKEPLDKCELKAPNLRTVKNISVSVTSPNTKFTSSPAVNAIKAVWRPY</sequence>
<evidence type="ECO:0000256" key="2">
    <source>
        <dbReference type="ARBA" id="ARBA00023015"/>
    </source>
</evidence>
<evidence type="ECO:0000256" key="3">
    <source>
        <dbReference type="ARBA" id="ARBA00023163"/>
    </source>
</evidence>
<proteinExistence type="predicted"/>
<evidence type="ECO:0000259" key="6">
    <source>
        <dbReference type="PROSITE" id="PS51062"/>
    </source>
</evidence>
<comment type="subcellular location">
    <subcellularLocation>
        <location evidence="1">Nucleus</location>
    </subcellularLocation>
</comment>
<dbReference type="Proteomes" id="UP001153636">
    <property type="component" value="Chromosome 4"/>
</dbReference>
<gene>
    <name evidence="7" type="ORF">PSYICH_LOCUS9946</name>
</gene>
<evidence type="ECO:0000256" key="4">
    <source>
        <dbReference type="ARBA" id="ARBA00023242"/>
    </source>
</evidence>
<protein>
    <recommendedName>
        <fullName evidence="6">Runt domain-containing protein</fullName>
    </recommendedName>
</protein>
<dbReference type="InterPro" id="IPR008967">
    <property type="entry name" value="p53-like_TF_DNA-bd_sf"/>
</dbReference>
<feature type="domain" description="Runt" evidence="6">
    <location>
        <begin position="18"/>
        <end position="147"/>
    </location>
</feature>
<keyword evidence="3" id="KW-0804">Transcription</keyword>
<feature type="region of interest" description="Disordered" evidence="5">
    <location>
        <begin position="278"/>
        <end position="311"/>
    </location>
</feature>
<dbReference type="FunFam" id="2.60.40.720:FF:000001">
    <property type="entry name" value="Runt-related transcription factor"/>
    <property type="match status" value="1"/>
</dbReference>
<evidence type="ECO:0000313" key="7">
    <source>
        <dbReference type="EMBL" id="CAH1109821.1"/>
    </source>
</evidence>
<dbReference type="SUPFAM" id="SSF49417">
    <property type="entry name" value="p53-like transcription factors"/>
    <property type="match status" value="1"/>
</dbReference>
<dbReference type="Pfam" id="PF00853">
    <property type="entry name" value="Runt"/>
    <property type="match status" value="1"/>
</dbReference>
<dbReference type="PANTHER" id="PTHR11950:SF31">
    <property type="entry name" value="SEGMENTATION PROTEIN RUNT"/>
    <property type="match status" value="1"/>
</dbReference>
<evidence type="ECO:0000256" key="1">
    <source>
        <dbReference type="ARBA" id="ARBA00004123"/>
    </source>
</evidence>
<keyword evidence="2" id="KW-0805">Transcription regulation</keyword>
<dbReference type="PROSITE" id="PS51062">
    <property type="entry name" value="RUNT"/>
    <property type="match status" value="1"/>
</dbReference>
<accession>A0A9P0GGD4</accession>
<reference evidence="7" key="1">
    <citation type="submission" date="2022-01" db="EMBL/GenBank/DDBJ databases">
        <authorList>
            <person name="King R."/>
        </authorList>
    </citation>
    <scope>NUCLEOTIDE SEQUENCE</scope>
</reference>
<evidence type="ECO:0000313" key="8">
    <source>
        <dbReference type="Proteomes" id="UP001153636"/>
    </source>
</evidence>
<dbReference type="Gene3D" id="2.60.40.720">
    <property type="match status" value="1"/>
</dbReference>
<dbReference type="GO" id="GO:0001709">
    <property type="term" value="P:cell fate determination"/>
    <property type="evidence" value="ECO:0007669"/>
    <property type="project" value="UniProtKB-ARBA"/>
</dbReference>
<dbReference type="GO" id="GO:0000978">
    <property type="term" value="F:RNA polymerase II cis-regulatory region sequence-specific DNA binding"/>
    <property type="evidence" value="ECO:0007669"/>
    <property type="project" value="TreeGrafter"/>
</dbReference>
<dbReference type="PRINTS" id="PR00967">
    <property type="entry name" value="ONCOGENEAML1"/>
</dbReference>
<evidence type="ECO:0000256" key="5">
    <source>
        <dbReference type="SAM" id="MobiDB-lite"/>
    </source>
</evidence>
<dbReference type="InterPro" id="IPR000040">
    <property type="entry name" value="AML1_Runt"/>
</dbReference>
<dbReference type="GO" id="GO:0000981">
    <property type="term" value="F:DNA-binding transcription factor activity, RNA polymerase II-specific"/>
    <property type="evidence" value="ECO:0007669"/>
    <property type="project" value="TreeGrafter"/>
</dbReference>
<dbReference type="PANTHER" id="PTHR11950">
    <property type="entry name" value="RUNT RELATED"/>
    <property type="match status" value="1"/>
</dbReference>
<dbReference type="AlphaFoldDB" id="A0A9P0GGD4"/>
<dbReference type="GO" id="GO:0005634">
    <property type="term" value="C:nucleus"/>
    <property type="evidence" value="ECO:0007669"/>
    <property type="project" value="UniProtKB-SubCell"/>
</dbReference>
<keyword evidence="4" id="KW-0539">Nucleus</keyword>
<organism evidence="7 8">
    <name type="scientific">Psylliodes chrysocephalus</name>
    <dbReference type="NCBI Taxonomy" id="3402493"/>
    <lineage>
        <taxon>Eukaryota</taxon>
        <taxon>Metazoa</taxon>
        <taxon>Ecdysozoa</taxon>
        <taxon>Arthropoda</taxon>
        <taxon>Hexapoda</taxon>
        <taxon>Insecta</taxon>
        <taxon>Pterygota</taxon>
        <taxon>Neoptera</taxon>
        <taxon>Endopterygota</taxon>
        <taxon>Coleoptera</taxon>
        <taxon>Polyphaga</taxon>
        <taxon>Cucujiformia</taxon>
        <taxon>Chrysomeloidea</taxon>
        <taxon>Chrysomelidae</taxon>
        <taxon>Galerucinae</taxon>
        <taxon>Alticini</taxon>
        <taxon>Psylliodes</taxon>
    </lineage>
</organism>
<dbReference type="OrthoDB" id="10029800at2759"/>
<dbReference type="InterPro" id="IPR012346">
    <property type="entry name" value="p53/RUNT-type_TF_DNA-bd_sf"/>
</dbReference>
<name>A0A9P0GGD4_9CUCU</name>
<feature type="compositionally biased region" description="Polar residues" evidence="5">
    <location>
        <begin position="278"/>
        <end position="293"/>
    </location>
</feature>
<keyword evidence="8" id="KW-1185">Reference proteome</keyword>